<sequence>MLFLLLSICTSLLQFVLGSPVASLTTSTPTNGSSTFLDFALATTSAADTCTDISICRTRYTIILSSLVTIFACVWTAVHRNVPAPEAGELWLRRIVGKVWEAAKIIVVTILVPEWVLAWAVRQFLNARRVRKKLEGAREEAERKWKEKRERLKVVRQELTDVGMVGGQSAELPRNEASPLLQAEKDSQSTSTHAREAVEKSKVPEELAFDGEMIGKPKALAANKQIGRLDSKWSIRHGFFVIMGGFHYYKDGRPQHPLSPGDVVELVKSGDLAPPTDEEIGNLSQSDVLSKAIAILQTLWFVVQAIARGVEGLPITQLEIMTLAYTTITVAMYAVWWDKPQNVGGPVRVAVKKLPKRRKWVKTLPWYTMDIFYVIAGWHDDTVDLRKERRVPTFYGGSTNGGKTPLADIYVALVAAMVFGAVHCAAWHYPFLSHAEKLIWRVSSLAIVLLPAAMLVPVLALSLPMISDHLDDTLLCVFIAMFGLVFLISAPLYIAARSLLLALSFSTLRSLPLEAYRAAQWTLRIPHFT</sequence>
<keyword evidence="2" id="KW-1185">Reference proteome</keyword>
<dbReference type="Proteomes" id="UP000814140">
    <property type="component" value="Unassembled WGS sequence"/>
</dbReference>
<reference evidence="1" key="2">
    <citation type="journal article" date="2022" name="New Phytol.">
        <title>Evolutionary transition to the ectomycorrhizal habit in the genomes of a hyperdiverse lineage of mushroom-forming fungi.</title>
        <authorList>
            <person name="Looney B."/>
            <person name="Miyauchi S."/>
            <person name="Morin E."/>
            <person name="Drula E."/>
            <person name="Courty P.E."/>
            <person name="Kohler A."/>
            <person name="Kuo A."/>
            <person name="LaButti K."/>
            <person name="Pangilinan J."/>
            <person name="Lipzen A."/>
            <person name="Riley R."/>
            <person name="Andreopoulos W."/>
            <person name="He G."/>
            <person name="Johnson J."/>
            <person name="Nolan M."/>
            <person name="Tritt A."/>
            <person name="Barry K.W."/>
            <person name="Grigoriev I.V."/>
            <person name="Nagy L.G."/>
            <person name="Hibbett D."/>
            <person name="Henrissat B."/>
            <person name="Matheny P.B."/>
            <person name="Labbe J."/>
            <person name="Martin F.M."/>
        </authorList>
    </citation>
    <scope>NUCLEOTIDE SEQUENCE</scope>
    <source>
        <strain evidence="1">HHB10654</strain>
    </source>
</reference>
<accession>A0ACB8SUL9</accession>
<dbReference type="EMBL" id="MU277223">
    <property type="protein sequence ID" value="KAI0059815.1"/>
    <property type="molecule type" value="Genomic_DNA"/>
</dbReference>
<protein>
    <submittedName>
        <fullName evidence="1">Uncharacterized protein</fullName>
    </submittedName>
</protein>
<comment type="caution">
    <text evidence="1">The sequence shown here is derived from an EMBL/GenBank/DDBJ whole genome shotgun (WGS) entry which is preliminary data.</text>
</comment>
<organism evidence="1 2">
    <name type="scientific">Artomyces pyxidatus</name>
    <dbReference type="NCBI Taxonomy" id="48021"/>
    <lineage>
        <taxon>Eukaryota</taxon>
        <taxon>Fungi</taxon>
        <taxon>Dikarya</taxon>
        <taxon>Basidiomycota</taxon>
        <taxon>Agaricomycotina</taxon>
        <taxon>Agaricomycetes</taxon>
        <taxon>Russulales</taxon>
        <taxon>Auriscalpiaceae</taxon>
        <taxon>Artomyces</taxon>
    </lineage>
</organism>
<gene>
    <name evidence="1" type="ORF">BV25DRAFT_1993318</name>
</gene>
<name>A0ACB8SUL9_9AGAM</name>
<evidence type="ECO:0000313" key="2">
    <source>
        <dbReference type="Proteomes" id="UP000814140"/>
    </source>
</evidence>
<reference evidence="1" key="1">
    <citation type="submission" date="2021-03" db="EMBL/GenBank/DDBJ databases">
        <authorList>
            <consortium name="DOE Joint Genome Institute"/>
            <person name="Ahrendt S."/>
            <person name="Looney B.P."/>
            <person name="Miyauchi S."/>
            <person name="Morin E."/>
            <person name="Drula E."/>
            <person name="Courty P.E."/>
            <person name="Chicoki N."/>
            <person name="Fauchery L."/>
            <person name="Kohler A."/>
            <person name="Kuo A."/>
            <person name="Labutti K."/>
            <person name="Pangilinan J."/>
            <person name="Lipzen A."/>
            <person name="Riley R."/>
            <person name="Andreopoulos W."/>
            <person name="He G."/>
            <person name="Johnson J."/>
            <person name="Barry K.W."/>
            <person name="Grigoriev I.V."/>
            <person name="Nagy L."/>
            <person name="Hibbett D."/>
            <person name="Henrissat B."/>
            <person name="Matheny P.B."/>
            <person name="Labbe J."/>
            <person name="Martin F."/>
        </authorList>
    </citation>
    <scope>NUCLEOTIDE SEQUENCE</scope>
    <source>
        <strain evidence="1">HHB10654</strain>
    </source>
</reference>
<proteinExistence type="predicted"/>
<evidence type="ECO:0000313" key="1">
    <source>
        <dbReference type="EMBL" id="KAI0059815.1"/>
    </source>
</evidence>